<sequence>MKKILFGLLVGTALLSTSCINDNEDAVAVAPIDGALVNLSVGGATQPNQIWFDLSENQFIKTKRTDWDFAFYSGSSFKVILNSSIQMAATKIPDATNIDAVTTANVAALQPLVQVASFSAANEAYIDDVAGNFPTGYTAIGEVKSLDSDNGIYLVNMGKDVYHGAVAVGAVTYNGDPRGWMKIQVVRSGEGYKIKYAKLDDTTHKEFTVAKNQLYNYSFVTLNHLTAQPAAQVSIQPEKKKWDLCFSVGLNIIPGTGSYIYADFIQHNNVGNVGVYEVKVTAPETGVNAYNKFEAANIDQSKFIYNDHRVLGANWRSTAGVNGPEVLGDRFYVVKDADGYYFKLRFTRLTKATTDSQGTAGERGYPSFEFKPL</sequence>
<organism evidence="1 2">
    <name type="scientific">Chryseobacterium caseinilyticum</name>
    <dbReference type="NCBI Taxonomy" id="2771428"/>
    <lineage>
        <taxon>Bacteria</taxon>
        <taxon>Pseudomonadati</taxon>
        <taxon>Bacteroidota</taxon>
        <taxon>Flavobacteriia</taxon>
        <taxon>Flavobacteriales</taxon>
        <taxon>Weeksellaceae</taxon>
        <taxon>Chryseobacterium group</taxon>
        <taxon>Chryseobacterium</taxon>
    </lineage>
</organism>
<keyword evidence="2" id="KW-1185">Reference proteome</keyword>
<evidence type="ECO:0008006" key="3">
    <source>
        <dbReference type="Google" id="ProtNLM"/>
    </source>
</evidence>
<accession>A0ABR8Z6N4</accession>
<dbReference type="RefSeq" id="WP_191734777.1">
    <property type="nucleotide sequence ID" value="NZ_JACYFS010000001.1"/>
</dbReference>
<protein>
    <recommendedName>
        <fullName evidence="3">HmuY protein</fullName>
    </recommendedName>
</protein>
<name>A0ABR8Z6N4_9FLAO</name>
<proteinExistence type="predicted"/>
<evidence type="ECO:0000313" key="1">
    <source>
        <dbReference type="EMBL" id="MBD8080949.1"/>
    </source>
</evidence>
<evidence type="ECO:0000313" key="2">
    <source>
        <dbReference type="Proteomes" id="UP000637299"/>
    </source>
</evidence>
<dbReference type="InterPro" id="IPR025921">
    <property type="entry name" value="HmuY"/>
</dbReference>
<reference evidence="1 2" key="1">
    <citation type="submission" date="2020-09" db="EMBL/GenBank/DDBJ databases">
        <title>Genome seq and assembly of Chryseobacterium sp.</title>
        <authorList>
            <person name="Chhetri G."/>
        </authorList>
    </citation>
    <scope>NUCLEOTIDE SEQUENCE [LARGE SCALE GENOMIC DNA]</scope>
    <source>
        <strain evidence="1 2">GCR10</strain>
    </source>
</reference>
<dbReference type="Proteomes" id="UP000637299">
    <property type="component" value="Unassembled WGS sequence"/>
</dbReference>
<dbReference type="PROSITE" id="PS51257">
    <property type="entry name" value="PROKAR_LIPOPROTEIN"/>
    <property type="match status" value="1"/>
</dbReference>
<dbReference type="EMBL" id="JACYFS010000001">
    <property type="protein sequence ID" value="MBD8080949.1"/>
    <property type="molecule type" value="Genomic_DNA"/>
</dbReference>
<comment type="caution">
    <text evidence="1">The sequence shown here is derived from an EMBL/GenBank/DDBJ whole genome shotgun (WGS) entry which is preliminary data.</text>
</comment>
<dbReference type="CDD" id="cd12105">
    <property type="entry name" value="HmuY"/>
    <property type="match status" value="1"/>
</dbReference>
<gene>
    <name evidence="1" type="ORF">IC610_00775</name>
</gene>
<dbReference type="Pfam" id="PF14064">
    <property type="entry name" value="HmuY"/>
    <property type="match status" value="1"/>
</dbReference>